<dbReference type="InterPro" id="IPR012906">
    <property type="entry name" value="PaaX-like_N"/>
</dbReference>
<dbReference type="Gene3D" id="1.10.10.10">
    <property type="entry name" value="Winged helix-like DNA-binding domain superfamily/Winged helix DNA-binding domain"/>
    <property type="match status" value="1"/>
</dbReference>
<sequence>MAAHTAFIVRGKEMLRDIDRLTARSVILSLLLGLHPPSATSGELIRLTSGFAISDAALRVALTRMVVNGDLVRSPDGYRLSDRLLARQRKQDDALRPPTRVWRGSWLTVVITSVGTDPRTRADARKALYDNRLAELREGVWIRPDNLKLELPVDLQERVRILYTYDNAPAELAGLLWDLPGWAEHGRELLQALDNSSDAFERFVAAAAIMRHLMTDPVLPDNLLPPRWPGDELRAAYAEYAAEVSDSRYRPDAVAT</sequence>
<accession>A0ABQ1BJT1</accession>
<dbReference type="EMBL" id="BLKU01000003">
    <property type="protein sequence ID" value="GFG63983.1"/>
    <property type="molecule type" value="Genomic_DNA"/>
</dbReference>
<protein>
    <recommendedName>
        <fullName evidence="5">PaaX domain-containing protein, C-domain protein</fullName>
    </recommendedName>
</protein>
<dbReference type="Gene3D" id="1.20.58.1460">
    <property type="match status" value="1"/>
</dbReference>
<comment type="caution">
    <text evidence="3">The sequence shown here is derived from an EMBL/GenBank/DDBJ whole genome shotgun (WGS) entry which is preliminary data.</text>
</comment>
<dbReference type="Proteomes" id="UP000465306">
    <property type="component" value="Unassembled WGS sequence"/>
</dbReference>
<dbReference type="PANTHER" id="PTHR30319">
    <property type="entry name" value="PHENYLACETIC ACID REGULATOR-RELATED TRANSCRIPTIONAL REPRESSOR"/>
    <property type="match status" value="1"/>
</dbReference>
<feature type="domain" description="Transcriptional repressor PaaX-like N-terminal" evidence="1">
    <location>
        <begin position="23"/>
        <end position="83"/>
    </location>
</feature>
<keyword evidence="4" id="KW-1185">Reference proteome</keyword>
<dbReference type="InterPro" id="IPR036388">
    <property type="entry name" value="WH-like_DNA-bd_sf"/>
</dbReference>
<dbReference type="InterPro" id="IPR013225">
    <property type="entry name" value="PaaX_C"/>
</dbReference>
<dbReference type="Gene3D" id="3.30.70.2650">
    <property type="match status" value="1"/>
</dbReference>
<gene>
    <name evidence="3" type="ORF">MKUB_14730</name>
</gene>
<evidence type="ECO:0000313" key="4">
    <source>
        <dbReference type="Proteomes" id="UP000465306"/>
    </source>
</evidence>
<name>A0ABQ1BJT1_9MYCO</name>
<dbReference type="Pfam" id="PF08223">
    <property type="entry name" value="PaaX_C"/>
    <property type="match status" value="1"/>
</dbReference>
<evidence type="ECO:0008006" key="5">
    <source>
        <dbReference type="Google" id="ProtNLM"/>
    </source>
</evidence>
<dbReference type="PANTHER" id="PTHR30319:SF1">
    <property type="entry name" value="TRANSCRIPTIONAL REPRESSOR PAAX"/>
    <property type="match status" value="1"/>
</dbReference>
<evidence type="ECO:0000259" key="1">
    <source>
        <dbReference type="Pfam" id="PF07848"/>
    </source>
</evidence>
<organism evidence="3 4">
    <name type="scientific">Mycobacterium kubicae</name>
    <dbReference type="NCBI Taxonomy" id="120959"/>
    <lineage>
        <taxon>Bacteria</taxon>
        <taxon>Bacillati</taxon>
        <taxon>Actinomycetota</taxon>
        <taxon>Actinomycetes</taxon>
        <taxon>Mycobacteriales</taxon>
        <taxon>Mycobacteriaceae</taxon>
        <taxon>Mycobacterium</taxon>
        <taxon>Mycobacterium simiae complex</taxon>
    </lineage>
</organism>
<evidence type="ECO:0000313" key="3">
    <source>
        <dbReference type="EMBL" id="GFG63983.1"/>
    </source>
</evidence>
<dbReference type="Pfam" id="PF07848">
    <property type="entry name" value="PaaX"/>
    <property type="match status" value="1"/>
</dbReference>
<evidence type="ECO:0000259" key="2">
    <source>
        <dbReference type="Pfam" id="PF08223"/>
    </source>
</evidence>
<feature type="domain" description="Transcriptional repressor PaaX-like C-terminal" evidence="2">
    <location>
        <begin position="195"/>
        <end position="246"/>
    </location>
</feature>
<proteinExistence type="predicted"/>
<reference evidence="3 4" key="1">
    <citation type="journal article" date="2019" name="Emerg. Microbes Infect.">
        <title>Comprehensive subspecies identification of 175 nontuberculous mycobacteria species based on 7547 genomic profiles.</title>
        <authorList>
            <person name="Matsumoto Y."/>
            <person name="Kinjo T."/>
            <person name="Motooka D."/>
            <person name="Nabeya D."/>
            <person name="Jung N."/>
            <person name="Uechi K."/>
            <person name="Horii T."/>
            <person name="Iida T."/>
            <person name="Fujita J."/>
            <person name="Nakamura S."/>
        </authorList>
    </citation>
    <scope>NUCLEOTIDE SEQUENCE [LARGE SCALE GENOMIC DNA]</scope>
    <source>
        <strain evidence="3 4">JCM 13573</strain>
    </source>
</reference>